<gene>
    <name evidence="1" type="ORF">QOZ84_10265</name>
</gene>
<organism evidence="1 2">
    <name type="scientific">Romboutsia sedimentorum</name>
    <dbReference type="NCBI Taxonomy" id="1368474"/>
    <lineage>
        <taxon>Bacteria</taxon>
        <taxon>Bacillati</taxon>
        <taxon>Bacillota</taxon>
        <taxon>Clostridia</taxon>
        <taxon>Peptostreptococcales</taxon>
        <taxon>Peptostreptococcaceae</taxon>
        <taxon>Romboutsia</taxon>
    </lineage>
</organism>
<dbReference type="Proteomes" id="UP001301012">
    <property type="component" value="Unassembled WGS sequence"/>
</dbReference>
<sequence>MKEQYTRDMDKLISKFIRISKKFIDTSAFSYGIADLIIYNKVTNKFTYDYEYFALTKSTKTLESIRQLIRIEKFEDSIILTRSIFENYLSCRYLNQNENKIKEFIFNPLGLALAYYNLDNKGNVFNRNKEKIGTIENPTKFRLGKDRNYYYKYYDFLSRFTHCNFGVMDCYYDIEKPNGMFYYDKINYDIHSRLFIIFTFTKLFEHIVTVEGEEFKDIATEKQCYALVEESLKFQEEIFTYLIDHHCDSKEIYKFSDKRMKEMLKEMRKSLKEELGNIKK</sequence>
<keyword evidence="2" id="KW-1185">Reference proteome</keyword>
<dbReference type="EMBL" id="JASKYM010000004">
    <property type="protein sequence ID" value="MDK2563935.1"/>
    <property type="molecule type" value="Genomic_DNA"/>
</dbReference>
<protein>
    <submittedName>
        <fullName evidence="1">DUF5677 domain-containing protein</fullName>
    </submittedName>
</protein>
<proteinExistence type="predicted"/>
<name>A0ABT7EEM7_9FIRM</name>
<reference evidence="1 2" key="1">
    <citation type="submission" date="2023-05" db="EMBL/GenBank/DDBJ databases">
        <title>Rombocin, a short stable natural nisin variant, displays selective antimicrobial activity against Listeria monocytogenes and employs dual mode of action to kill target bacterial strains.</title>
        <authorList>
            <person name="Wambui J."/>
            <person name="Stephan R."/>
            <person name="Kuipers O.P."/>
        </authorList>
    </citation>
    <scope>NUCLEOTIDE SEQUENCE [LARGE SCALE GENOMIC DNA]</scope>
    <source>
        <strain evidence="1 2">RC002</strain>
    </source>
</reference>
<evidence type="ECO:0000313" key="1">
    <source>
        <dbReference type="EMBL" id="MDK2563935.1"/>
    </source>
</evidence>
<dbReference type="RefSeq" id="WP_284132870.1">
    <property type="nucleotide sequence ID" value="NZ_JASKYM010000004.1"/>
</dbReference>
<dbReference type="Pfam" id="PF18928">
    <property type="entry name" value="DUF5677"/>
    <property type="match status" value="1"/>
</dbReference>
<evidence type="ECO:0000313" key="2">
    <source>
        <dbReference type="Proteomes" id="UP001301012"/>
    </source>
</evidence>
<accession>A0ABT7EEM7</accession>
<dbReference type="InterPro" id="IPR043733">
    <property type="entry name" value="DUF5677"/>
</dbReference>
<comment type="caution">
    <text evidence="1">The sequence shown here is derived from an EMBL/GenBank/DDBJ whole genome shotgun (WGS) entry which is preliminary data.</text>
</comment>